<keyword evidence="3" id="KW-1185">Reference proteome</keyword>
<dbReference type="RefSeq" id="WP_258810201.1">
    <property type="nucleotide sequence ID" value="NZ_JANUGU010000001.1"/>
</dbReference>
<keyword evidence="1" id="KW-1133">Transmembrane helix</keyword>
<dbReference type="EMBL" id="JANUGU010000001">
    <property type="protein sequence ID" value="MCS0657038.1"/>
    <property type="molecule type" value="Genomic_DNA"/>
</dbReference>
<dbReference type="Proteomes" id="UP001204621">
    <property type="component" value="Unassembled WGS sequence"/>
</dbReference>
<keyword evidence="1" id="KW-0812">Transmembrane</keyword>
<evidence type="ECO:0000313" key="2">
    <source>
        <dbReference type="EMBL" id="MCS0657038.1"/>
    </source>
</evidence>
<evidence type="ECO:0000256" key="1">
    <source>
        <dbReference type="SAM" id="Phobius"/>
    </source>
</evidence>
<name>A0ABT2CVB8_9BURK</name>
<sequence length="189" mass="19643">MSPRPHRHQQGLTLIVALIMLVLLTLLALTSINLGNSNLQIVGNMQQREQAVAAANQVLEETISSTRFFASPDAAVATPCDGPNVRCVDVDGDGNADVKVALTPSPACVKAQAIKNTALDLSNTEDAGCSVGVPQNWGVDKANDGSSECGSTIWDVTAVATDVATQASVKVTQGVAVRVAKDDMVTNCN</sequence>
<reference evidence="2 3" key="1">
    <citation type="submission" date="2022-08" db="EMBL/GenBank/DDBJ databases">
        <title>Reclassification of Massilia species as members of the genera Telluria, Duganella, Pseudoduganella, Mokoshia gen. nov. and Zemynaea gen. nov. using orthogonal and non-orthogonal genome-based approaches.</title>
        <authorList>
            <person name="Bowman J.P."/>
        </authorList>
    </citation>
    <scope>NUCLEOTIDE SEQUENCE [LARGE SCALE GENOMIC DNA]</scope>
    <source>
        <strain evidence="2 3">JCM 31606</strain>
    </source>
</reference>
<accession>A0ABT2CVB8</accession>
<evidence type="ECO:0008006" key="4">
    <source>
        <dbReference type="Google" id="ProtNLM"/>
    </source>
</evidence>
<protein>
    <recommendedName>
        <fullName evidence="4">Tfp pilus assembly protein PilX</fullName>
    </recommendedName>
</protein>
<feature type="transmembrane region" description="Helical" evidence="1">
    <location>
        <begin position="12"/>
        <end position="32"/>
    </location>
</feature>
<evidence type="ECO:0000313" key="3">
    <source>
        <dbReference type="Proteomes" id="UP001204621"/>
    </source>
</evidence>
<proteinExistence type="predicted"/>
<gene>
    <name evidence="2" type="ORF">NX778_03055</name>
</gene>
<comment type="caution">
    <text evidence="2">The sequence shown here is derived from an EMBL/GenBank/DDBJ whole genome shotgun (WGS) entry which is preliminary data.</text>
</comment>
<organism evidence="2 3">
    <name type="scientific">Massilia terrae</name>
    <dbReference type="NCBI Taxonomy" id="1811224"/>
    <lineage>
        <taxon>Bacteria</taxon>
        <taxon>Pseudomonadati</taxon>
        <taxon>Pseudomonadota</taxon>
        <taxon>Betaproteobacteria</taxon>
        <taxon>Burkholderiales</taxon>
        <taxon>Oxalobacteraceae</taxon>
        <taxon>Telluria group</taxon>
        <taxon>Massilia</taxon>
    </lineage>
</organism>
<keyword evidence="1" id="KW-0472">Membrane</keyword>